<dbReference type="InterPro" id="IPR003594">
    <property type="entry name" value="HATPase_dom"/>
</dbReference>
<dbReference type="GO" id="GO:0000155">
    <property type="term" value="F:phosphorelay sensor kinase activity"/>
    <property type="evidence" value="ECO:0007669"/>
    <property type="project" value="InterPro"/>
</dbReference>
<keyword evidence="6" id="KW-0812">Transmembrane</keyword>
<keyword evidence="4 13" id="KW-0597">Phosphoprotein</keyword>
<evidence type="ECO:0000256" key="6">
    <source>
        <dbReference type="ARBA" id="ARBA00022692"/>
    </source>
</evidence>
<keyword evidence="14" id="KW-0175">Coiled coil</keyword>
<dbReference type="Pfam" id="PF08447">
    <property type="entry name" value="PAS_3"/>
    <property type="match status" value="1"/>
</dbReference>
<dbReference type="Proteomes" id="UP000295620">
    <property type="component" value="Unassembled WGS sequence"/>
</dbReference>
<evidence type="ECO:0000256" key="7">
    <source>
        <dbReference type="ARBA" id="ARBA00022741"/>
    </source>
</evidence>
<dbReference type="FunFam" id="3.30.565.10:FF:000006">
    <property type="entry name" value="Sensor histidine kinase WalK"/>
    <property type="match status" value="1"/>
</dbReference>
<dbReference type="SUPFAM" id="SSF55785">
    <property type="entry name" value="PYP-like sensor domain (PAS domain)"/>
    <property type="match status" value="1"/>
</dbReference>
<dbReference type="InterPro" id="IPR001610">
    <property type="entry name" value="PAC"/>
</dbReference>
<evidence type="ECO:0000256" key="12">
    <source>
        <dbReference type="ARBA" id="ARBA00023136"/>
    </source>
</evidence>
<dbReference type="SUPFAM" id="SSF47384">
    <property type="entry name" value="Homodimeric domain of signal transducing histidine kinase"/>
    <property type="match status" value="1"/>
</dbReference>
<dbReference type="SUPFAM" id="SSF52172">
    <property type="entry name" value="CheY-like"/>
    <property type="match status" value="1"/>
</dbReference>
<comment type="caution">
    <text evidence="19">The sequence shown here is derived from an EMBL/GenBank/DDBJ whole genome shotgun (WGS) entry which is preliminary data.</text>
</comment>
<dbReference type="SMART" id="SM00448">
    <property type="entry name" value="REC"/>
    <property type="match status" value="1"/>
</dbReference>
<keyword evidence="12" id="KW-0472">Membrane</keyword>
<dbReference type="GO" id="GO:0030295">
    <property type="term" value="F:protein kinase activator activity"/>
    <property type="evidence" value="ECO:0007669"/>
    <property type="project" value="TreeGrafter"/>
</dbReference>
<feature type="domain" description="Histidine kinase" evidence="15">
    <location>
        <begin position="340"/>
        <end position="553"/>
    </location>
</feature>
<dbReference type="InterPro" id="IPR011006">
    <property type="entry name" value="CheY-like_superfamily"/>
</dbReference>
<dbReference type="Pfam" id="PF00072">
    <property type="entry name" value="Response_reg"/>
    <property type="match status" value="1"/>
</dbReference>
<dbReference type="Pfam" id="PF00512">
    <property type="entry name" value="HisKA"/>
    <property type="match status" value="1"/>
</dbReference>
<sequence>MSENMIKVSKVLILEDNEDDADLLCRELKKSGLNFIPKIVQKQDEYETSLIEFLPDIIVSDYSLPSFDAVTAFQIKQSLSPLTPFIIVSGTIGEENAVELINSGVSDYVSKSNLFTLSAKIHRALKDAEIIREKLISDEKAKVQAEELMVANRELLLQNKEKEKRTQELRRANELLIDEKEKVRRVNQELSKLNTELEDRVAARTKALANSEIRFRNMMETIPQIAWTNTVKGEVDFYNQRWYDYTGLDDAQTRLSGLTSVIHPDDLKESLNQFGFLRKSVDGGEFQIRARRTDGEYRWHLIRLIPIKNVNGRTRQWVGTATDIQELKALQQHKDDFISIASHELKTPITTLKASLQLLDKMKDNPSQTMLPKLITQANKSLEKVYVLIEDLLNTSKENEDQLQIKQIKFNLLKIITECCENLSGDGIFKINVQGDPTLEVYADVVRTEQIVINFINNAMKYAPDSKEIEVRVEQQAGMAKVSVIDKGAGIPTQNLRFLFDRYYRINHGGSEYTGLGLGLYICAEIIKKHHGLIGAESEIGVGSTFWFTLPVA</sequence>
<dbReference type="CDD" id="cd00156">
    <property type="entry name" value="REC"/>
    <property type="match status" value="1"/>
</dbReference>
<evidence type="ECO:0000259" key="17">
    <source>
        <dbReference type="PROSITE" id="PS50112"/>
    </source>
</evidence>
<keyword evidence="10" id="KW-1133">Transmembrane helix</keyword>
<dbReference type="InterPro" id="IPR004358">
    <property type="entry name" value="Sig_transdc_His_kin-like_C"/>
</dbReference>
<dbReference type="CDD" id="cd00130">
    <property type="entry name" value="PAS"/>
    <property type="match status" value="1"/>
</dbReference>
<dbReference type="CDD" id="cd00082">
    <property type="entry name" value="HisKA"/>
    <property type="match status" value="1"/>
</dbReference>
<feature type="domain" description="Response regulatory" evidence="16">
    <location>
        <begin position="10"/>
        <end position="126"/>
    </location>
</feature>
<keyword evidence="5" id="KW-0808">Transferase</keyword>
<name>A0A4R6SXW0_9SPHI</name>
<dbReference type="InterPro" id="IPR013655">
    <property type="entry name" value="PAS_fold_3"/>
</dbReference>
<feature type="coiled-coil region" evidence="14">
    <location>
        <begin position="145"/>
        <end position="200"/>
    </location>
</feature>
<keyword evidence="8" id="KW-0418">Kinase</keyword>
<dbReference type="SMART" id="SM00388">
    <property type="entry name" value="HisKA"/>
    <property type="match status" value="1"/>
</dbReference>
<dbReference type="NCBIfam" id="TIGR00229">
    <property type="entry name" value="sensory_box"/>
    <property type="match status" value="1"/>
</dbReference>
<comment type="subcellular location">
    <subcellularLocation>
        <location evidence="2">Membrane</location>
        <topology evidence="2">Multi-pass membrane protein</topology>
    </subcellularLocation>
</comment>
<dbReference type="Pfam" id="PF02518">
    <property type="entry name" value="HATPase_c"/>
    <property type="match status" value="1"/>
</dbReference>
<evidence type="ECO:0000259" key="15">
    <source>
        <dbReference type="PROSITE" id="PS50109"/>
    </source>
</evidence>
<dbReference type="GO" id="GO:0000156">
    <property type="term" value="F:phosphorelay response regulator activity"/>
    <property type="evidence" value="ECO:0007669"/>
    <property type="project" value="TreeGrafter"/>
</dbReference>
<evidence type="ECO:0000256" key="4">
    <source>
        <dbReference type="ARBA" id="ARBA00022553"/>
    </source>
</evidence>
<dbReference type="InterPro" id="IPR035965">
    <property type="entry name" value="PAS-like_dom_sf"/>
</dbReference>
<dbReference type="InterPro" id="IPR036890">
    <property type="entry name" value="HATPase_C_sf"/>
</dbReference>
<dbReference type="PRINTS" id="PR00344">
    <property type="entry name" value="BCTRLSENSOR"/>
</dbReference>
<dbReference type="GO" id="GO:0016020">
    <property type="term" value="C:membrane"/>
    <property type="evidence" value="ECO:0007669"/>
    <property type="project" value="UniProtKB-SubCell"/>
</dbReference>
<dbReference type="PROSITE" id="PS50113">
    <property type="entry name" value="PAC"/>
    <property type="match status" value="1"/>
</dbReference>
<keyword evidence="9" id="KW-0067">ATP-binding</keyword>
<dbReference type="Gene3D" id="3.30.450.20">
    <property type="entry name" value="PAS domain"/>
    <property type="match status" value="1"/>
</dbReference>
<comment type="catalytic activity">
    <reaction evidence="1">
        <text>ATP + protein L-histidine = ADP + protein N-phospho-L-histidine.</text>
        <dbReference type="EC" id="2.7.13.3"/>
    </reaction>
</comment>
<keyword evidence="20" id="KW-1185">Reference proteome</keyword>
<dbReference type="InterPro" id="IPR036097">
    <property type="entry name" value="HisK_dim/P_sf"/>
</dbReference>
<evidence type="ECO:0000259" key="18">
    <source>
        <dbReference type="PROSITE" id="PS50113"/>
    </source>
</evidence>
<dbReference type="Gene3D" id="3.40.50.2300">
    <property type="match status" value="1"/>
</dbReference>
<dbReference type="EC" id="2.7.13.3" evidence="3"/>
<feature type="modified residue" description="4-aspartylphosphate" evidence="13">
    <location>
        <position position="61"/>
    </location>
</feature>
<dbReference type="InterPro" id="IPR003661">
    <property type="entry name" value="HisK_dim/P_dom"/>
</dbReference>
<keyword evidence="7" id="KW-0547">Nucleotide-binding</keyword>
<gene>
    <name evidence="19" type="ORF">ATK78_0353</name>
</gene>
<dbReference type="PROSITE" id="PS50112">
    <property type="entry name" value="PAS"/>
    <property type="match status" value="1"/>
</dbReference>
<dbReference type="RefSeq" id="WP_133574329.1">
    <property type="nucleotide sequence ID" value="NZ_SNYC01000003.1"/>
</dbReference>
<dbReference type="InterPro" id="IPR000014">
    <property type="entry name" value="PAS"/>
</dbReference>
<reference evidence="19 20" key="1">
    <citation type="submission" date="2019-03" db="EMBL/GenBank/DDBJ databases">
        <title>Genomic Encyclopedia of Archaeal and Bacterial Type Strains, Phase II (KMG-II): from individual species to whole genera.</title>
        <authorList>
            <person name="Goeker M."/>
        </authorList>
    </citation>
    <scope>NUCLEOTIDE SEQUENCE [LARGE SCALE GENOMIC DNA]</scope>
    <source>
        <strain evidence="19 20">DSM 19035</strain>
    </source>
</reference>
<dbReference type="PROSITE" id="PS50110">
    <property type="entry name" value="RESPONSE_REGULATORY"/>
    <property type="match status" value="1"/>
</dbReference>
<keyword evidence="11" id="KW-0902">Two-component regulatory system</keyword>
<dbReference type="GO" id="GO:0005524">
    <property type="term" value="F:ATP binding"/>
    <property type="evidence" value="ECO:0007669"/>
    <property type="project" value="UniProtKB-KW"/>
</dbReference>
<evidence type="ECO:0000313" key="20">
    <source>
        <dbReference type="Proteomes" id="UP000295620"/>
    </source>
</evidence>
<dbReference type="InterPro" id="IPR001789">
    <property type="entry name" value="Sig_transdc_resp-reg_receiver"/>
</dbReference>
<dbReference type="GO" id="GO:0007234">
    <property type="term" value="P:osmosensory signaling via phosphorelay pathway"/>
    <property type="evidence" value="ECO:0007669"/>
    <property type="project" value="TreeGrafter"/>
</dbReference>
<dbReference type="EMBL" id="SNYC01000003">
    <property type="protein sequence ID" value="TDQ11236.1"/>
    <property type="molecule type" value="Genomic_DNA"/>
</dbReference>
<feature type="domain" description="PAC" evidence="18">
    <location>
        <begin position="284"/>
        <end position="336"/>
    </location>
</feature>
<feature type="domain" description="PAS" evidence="17">
    <location>
        <begin position="211"/>
        <end position="284"/>
    </location>
</feature>
<proteinExistence type="predicted"/>
<organism evidence="19 20">
    <name type="scientific">Pedobacter metabolipauper</name>
    <dbReference type="NCBI Taxonomy" id="425513"/>
    <lineage>
        <taxon>Bacteria</taxon>
        <taxon>Pseudomonadati</taxon>
        <taxon>Bacteroidota</taxon>
        <taxon>Sphingobacteriia</taxon>
        <taxon>Sphingobacteriales</taxon>
        <taxon>Sphingobacteriaceae</taxon>
        <taxon>Pedobacter</taxon>
    </lineage>
</organism>
<evidence type="ECO:0000313" key="19">
    <source>
        <dbReference type="EMBL" id="TDQ11236.1"/>
    </source>
</evidence>
<evidence type="ECO:0000256" key="9">
    <source>
        <dbReference type="ARBA" id="ARBA00022840"/>
    </source>
</evidence>
<dbReference type="SMART" id="SM00387">
    <property type="entry name" value="HATPase_c"/>
    <property type="match status" value="1"/>
</dbReference>
<evidence type="ECO:0000256" key="5">
    <source>
        <dbReference type="ARBA" id="ARBA00022679"/>
    </source>
</evidence>
<evidence type="ECO:0000256" key="3">
    <source>
        <dbReference type="ARBA" id="ARBA00012438"/>
    </source>
</evidence>
<protein>
    <recommendedName>
        <fullName evidence="3">histidine kinase</fullName>
        <ecNumber evidence="3">2.7.13.3</ecNumber>
    </recommendedName>
</protein>
<dbReference type="SMART" id="SM00086">
    <property type="entry name" value="PAC"/>
    <property type="match status" value="1"/>
</dbReference>
<accession>A0A4R6SXW0</accession>
<dbReference type="Gene3D" id="3.30.565.10">
    <property type="entry name" value="Histidine kinase-like ATPase, C-terminal domain"/>
    <property type="match status" value="1"/>
</dbReference>
<dbReference type="AlphaFoldDB" id="A0A4R6SXW0"/>
<dbReference type="InterPro" id="IPR050351">
    <property type="entry name" value="BphY/WalK/GraS-like"/>
</dbReference>
<evidence type="ECO:0000256" key="11">
    <source>
        <dbReference type="ARBA" id="ARBA00023012"/>
    </source>
</evidence>
<evidence type="ECO:0000256" key="14">
    <source>
        <dbReference type="SAM" id="Coils"/>
    </source>
</evidence>
<evidence type="ECO:0000259" key="16">
    <source>
        <dbReference type="PROSITE" id="PS50110"/>
    </source>
</evidence>
<evidence type="ECO:0000256" key="8">
    <source>
        <dbReference type="ARBA" id="ARBA00022777"/>
    </source>
</evidence>
<dbReference type="InterPro" id="IPR000700">
    <property type="entry name" value="PAS-assoc_C"/>
</dbReference>
<evidence type="ECO:0000256" key="13">
    <source>
        <dbReference type="PROSITE-ProRule" id="PRU00169"/>
    </source>
</evidence>
<dbReference type="OrthoDB" id="9813151at2"/>
<dbReference type="PANTHER" id="PTHR42878">
    <property type="entry name" value="TWO-COMPONENT HISTIDINE KINASE"/>
    <property type="match status" value="1"/>
</dbReference>
<dbReference type="InterPro" id="IPR005467">
    <property type="entry name" value="His_kinase_dom"/>
</dbReference>
<dbReference type="Gene3D" id="1.10.287.130">
    <property type="match status" value="1"/>
</dbReference>
<evidence type="ECO:0000256" key="10">
    <source>
        <dbReference type="ARBA" id="ARBA00022989"/>
    </source>
</evidence>
<dbReference type="PROSITE" id="PS50109">
    <property type="entry name" value="HIS_KIN"/>
    <property type="match status" value="1"/>
</dbReference>
<dbReference type="FunFam" id="3.30.450.20:FF:000099">
    <property type="entry name" value="Sensory box sensor histidine kinase"/>
    <property type="match status" value="1"/>
</dbReference>
<dbReference type="SUPFAM" id="SSF55874">
    <property type="entry name" value="ATPase domain of HSP90 chaperone/DNA topoisomerase II/histidine kinase"/>
    <property type="match status" value="1"/>
</dbReference>
<dbReference type="PANTHER" id="PTHR42878:SF7">
    <property type="entry name" value="SENSOR HISTIDINE KINASE GLRK"/>
    <property type="match status" value="1"/>
</dbReference>
<evidence type="ECO:0000256" key="1">
    <source>
        <dbReference type="ARBA" id="ARBA00000085"/>
    </source>
</evidence>
<evidence type="ECO:0000256" key="2">
    <source>
        <dbReference type="ARBA" id="ARBA00004141"/>
    </source>
</evidence>